<gene>
    <name evidence="2" type="ORF">FVF61_11850</name>
</gene>
<dbReference type="AlphaFoldDB" id="A0A5D0G1J8"/>
<dbReference type="InterPro" id="IPR045749">
    <property type="entry name" value="DUF6090"/>
</dbReference>
<name>A0A5D0G1J8_9FLAO</name>
<sequence>MIKFFRKIRQNLLSEGKTGKYLKYAIGEIILVMFGILLALQVNNWNQQKQITKKEHRLLLELKNDLIGTQNELKGDIFTLNELIETSDSIIQYLDTIHYEEYDKSIFGMKMGWALTNVKLYPRIIAYENLKSLGPEIISNDSIRFHITDIFDRRLHRISLWENSAVESEANLYNSLVPHFKSIKTVEEDWGYFLVPDKFNELSQKLYINRLGLLQNDRKLLHYLYKTLLDQITKVLVLIENEKI</sequence>
<evidence type="ECO:0000313" key="3">
    <source>
        <dbReference type="Proteomes" id="UP000324550"/>
    </source>
</evidence>
<dbReference type="RefSeq" id="WP_148456696.1">
    <property type="nucleotide sequence ID" value="NZ_VSFC01000054.1"/>
</dbReference>
<comment type="caution">
    <text evidence="2">The sequence shown here is derived from an EMBL/GenBank/DDBJ whole genome shotgun (WGS) entry which is preliminary data.</text>
</comment>
<protein>
    <submittedName>
        <fullName evidence="2">Uncharacterized protein</fullName>
    </submittedName>
</protein>
<keyword evidence="3" id="KW-1185">Reference proteome</keyword>
<dbReference type="Proteomes" id="UP000324550">
    <property type="component" value="Unassembled WGS sequence"/>
</dbReference>
<evidence type="ECO:0000313" key="2">
    <source>
        <dbReference type="EMBL" id="TYA52728.1"/>
    </source>
</evidence>
<organism evidence="2 3">
    <name type="scientific">Formosa maritima</name>
    <dbReference type="NCBI Taxonomy" id="2592046"/>
    <lineage>
        <taxon>Bacteria</taxon>
        <taxon>Pseudomonadati</taxon>
        <taxon>Bacteroidota</taxon>
        <taxon>Flavobacteriia</taxon>
        <taxon>Flavobacteriales</taxon>
        <taxon>Flavobacteriaceae</taxon>
        <taxon>Formosa</taxon>
    </lineage>
</organism>
<keyword evidence="1" id="KW-0472">Membrane</keyword>
<keyword evidence="1" id="KW-1133">Transmembrane helix</keyword>
<evidence type="ECO:0000256" key="1">
    <source>
        <dbReference type="SAM" id="Phobius"/>
    </source>
</evidence>
<dbReference type="Pfam" id="PF19578">
    <property type="entry name" value="DUF6090"/>
    <property type="match status" value="1"/>
</dbReference>
<feature type="transmembrane region" description="Helical" evidence="1">
    <location>
        <begin position="21"/>
        <end position="40"/>
    </location>
</feature>
<proteinExistence type="predicted"/>
<dbReference type="EMBL" id="VSFC01000054">
    <property type="protein sequence ID" value="TYA52728.1"/>
    <property type="molecule type" value="Genomic_DNA"/>
</dbReference>
<accession>A0A5D0G1J8</accession>
<dbReference type="OrthoDB" id="821805at2"/>
<reference evidence="2 3" key="1">
    <citation type="submission" date="2019-08" db="EMBL/GenBank/DDBJ databases">
        <title>Formosa sediminis sp. nov., isolated from marine sediment.</title>
        <authorList>
            <person name="Cao W.R."/>
        </authorList>
    </citation>
    <scope>NUCLEOTIDE SEQUENCE [LARGE SCALE GENOMIC DNA]</scope>
    <source>
        <strain evidence="2 3">1494</strain>
    </source>
</reference>
<keyword evidence="1" id="KW-0812">Transmembrane</keyword>